<organism evidence="5 6">
    <name type="scientific">Xiphophorus couchianus</name>
    <name type="common">Monterrey platyfish</name>
    <dbReference type="NCBI Taxonomy" id="32473"/>
    <lineage>
        <taxon>Eukaryota</taxon>
        <taxon>Metazoa</taxon>
        <taxon>Chordata</taxon>
        <taxon>Craniata</taxon>
        <taxon>Vertebrata</taxon>
        <taxon>Euteleostomi</taxon>
        <taxon>Actinopterygii</taxon>
        <taxon>Neopterygii</taxon>
        <taxon>Teleostei</taxon>
        <taxon>Neoteleostei</taxon>
        <taxon>Acanthomorphata</taxon>
        <taxon>Ovalentaria</taxon>
        <taxon>Atherinomorphae</taxon>
        <taxon>Cyprinodontiformes</taxon>
        <taxon>Poeciliidae</taxon>
        <taxon>Poeciliinae</taxon>
        <taxon>Xiphophorus</taxon>
    </lineage>
</organism>
<dbReference type="Ensembl" id="ENSXCOT00000028311.1">
    <property type="protein sequence ID" value="ENSXCOP00000027971.1"/>
    <property type="gene ID" value="ENSXCOG00000020867.1"/>
</dbReference>
<evidence type="ECO:0000256" key="2">
    <source>
        <dbReference type="SAM" id="Coils"/>
    </source>
</evidence>
<evidence type="ECO:0000313" key="5">
    <source>
        <dbReference type="Ensembl" id="ENSXCOP00000027971.1"/>
    </source>
</evidence>
<evidence type="ECO:0000259" key="3">
    <source>
        <dbReference type="Pfam" id="PF12001"/>
    </source>
</evidence>
<reference evidence="5" key="1">
    <citation type="submission" date="2025-08" db="UniProtKB">
        <authorList>
            <consortium name="Ensembl"/>
        </authorList>
    </citation>
    <scope>IDENTIFICATION</scope>
</reference>
<dbReference type="Pfam" id="PF14915">
    <property type="entry name" value="CCDC144C"/>
    <property type="match status" value="1"/>
</dbReference>
<name>A0A3B5MWB8_9TELE</name>
<keyword evidence="1 2" id="KW-0175">Coiled coil</keyword>
<protein>
    <submittedName>
        <fullName evidence="5">Uncharacterized protein</fullName>
    </submittedName>
</protein>
<dbReference type="Pfam" id="PF12001">
    <property type="entry name" value="DUF3496"/>
    <property type="match status" value="1"/>
</dbReference>
<feature type="coiled-coil region" evidence="2">
    <location>
        <begin position="325"/>
        <end position="355"/>
    </location>
</feature>
<feature type="coiled-coil region" evidence="2">
    <location>
        <begin position="43"/>
        <end position="273"/>
    </location>
</feature>
<dbReference type="InterPro" id="IPR021885">
    <property type="entry name" value="DUF3496"/>
</dbReference>
<feature type="domain" description="CCDC144C-like coiled-coil" evidence="4">
    <location>
        <begin position="111"/>
        <end position="278"/>
    </location>
</feature>
<keyword evidence="6" id="KW-1185">Reference proteome</keyword>
<dbReference type="Proteomes" id="UP000261380">
    <property type="component" value="Unplaced"/>
</dbReference>
<accession>A0A3B5MWB8</accession>
<dbReference type="STRING" id="32473.ENSXCOP00000027971"/>
<dbReference type="InterPro" id="IPR039497">
    <property type="entry name" value="CC144C-like_CC_dom"/>
</dbReference>
<dbReference type="AlphaFoldDB" id="A0A3B5MWB8"/>
<sequence length="477" mass="55565">MEMVHLLVQNTRPNQRTKGSPDTALTLFHDHLTVFRPPDPTTMTKMQNIFHEYERSIQKLRSRHGYLSEKVNQLEAERTSLKGLLEEVRDAKSLLERNQLEVQTELTNIKFQLKQEQENRQNAAMMYDTSKDKLKRLEEQHQFEVQDKQKVELSLRNMELEMRTLLEEEQHETQKLLAQERTSRALQENLLNNHLRKQKEMEAENRKSISRSNEVEDLQAELEKETSRRYQLEKINGELQDQLASQKGVGRNHGELEKSKGHLENEVRELRRQLENVQPDQSVLDQYRREAEEKAHQEMQQKLEQVNLFLQSQAASQEALDEIKAANEANLRSQLEQKIRELEGELNRARTVQQETFSQKESTRSELERYRHLYNEEMRLRMSLTAKLERLKCLLEKSVFRSLMMGNITSGSLMGPSLDMGALATPANPGTSVGALNRNMSVGYSLPSTVSDGQDQRVEDYLAKVCPVLHLSLTYRD</sequence>
<evidence type="ECO:0000256" key="1">
    <source>
        <dbReference type="ARBA" id="ARBA00023054"/>
    </source>
</evidence>
<feature type="domain" description="DUF3496" evidence="3">
    <location>
        <begin position="332"/>
        <end position="392"/>
    </location>
</feature>
<dbReference type="GeneTree" id="ENSGT00940000163982"/>
<evidence type="ECO:0000259" key="4">
    <source>
        <dbReference type="Pfam" id="PF14915"/>
    </source>
</evidence>
<evidence type="ECO:0000313" key="6">
    <source>
        <dbReference type="Proteomes" id="UP000261380"/>
    </source>
</evidence>
<reference evidence="5" key="2">
    <citation type="submission" date="2025-09" db="UniProtKB">
        <authorList>
            <consortium name="Ensembl"/>
        </authorList>
    </citation>
    <scope>IDENTIFICATION</scope>
</reference>
<proteinExistence type="predicted"/>